<evidence type="ECO:0000256" key="2">
    <source>
        <dbReference type="ARBA" id="ARBA00017035"/>
    </source>
</evidence>
<dbReference type="Pfam" id="PF04981">
    <property type="entry name" value="NMD3"/>
    <property type="match status" value="1"/>
</dbReference>
<organism evidence="10 11">
    <name type="scientific">Prorocentrum cordatum</name>
    <dbReference type="NCBI Taxonomy" id="2364126"/>
    <lineage>
        <taxon>Eukaryota</taxon>
        <taxon>Sar</taxon>
        <taxon>Alveolata</taxon>
        <taxon>Dinophyceae</taxon>
        <taxon>Prorocentrales</taxon>
        <taxon>Prorocentraceae</taxon>
        <taxon>Prorocentrum</taxon>
    </lineage>
</organism>
<dbReference type="Proteomes" id="UP001189429">
    <property type="component" value="Unassembled WGS sequence"/>
</dbReference>
<evidence type="ECO:0000256" key="5">
    <source>
        <dbReference type="ARBA" id="ARBA00022927"/>
    </source>
</evidence>
<keyword evidence="5 7" id="KW-0653">Protein transport</keyword>
<protein>
    <recommendedName>
        <fullName evidence="2 7">60S ribosomal export protein NMD3</fullName>
    </recommendedName>
</protein>
<dbReference type="InterPro" id="IPR007064">
    <property type="entry name" value="Nmd3_N"/>
</dbReference>
<reference evidence="10" key="1">
    <citation type="submission" date="2023-10" db="EMBL/GenBank/DDBJ databases">
        <authorList>
            <person name="Chen Y."/>
            <person name="Shah S."/>
            <person name="Dougan E. K."/>
            <person name="Thang M."/>
            <person name="Chan C."/>
        </authorList>
    </citation>
    <scope>NUCLEOTIDE SEQUENCE [LARGE SCALE GENOMIC DNA]</scope>
</reference>
<feature type="non-terminal residue" evidence="10">
    <location>
        <position position="270"/>
    </location>
</feature>
<evidence type="ECO:0000313" key="10">
    <source>
        <dbReference type="EMBL" id="CAK0834872.1"/>
    </source>
</evidence>
<evidence type="ECO:0000256" key="3">
    <source>
        <dbReference type="ARBA" id="ARBA00022448"/>
    </source>
</evidence>
<dbReference type="InterPro" id="IPR048898">
    <property type="entry name" value="OB_NMD3"/>
</dbReference>
<evidence type="ECO:0000256" key="6">
    <source>
        <dbReference type="ARBA" id="ARBA00023242"/>
    </source>
</evidence>
<evidence type="ECO:0000256" key="4">
    <source>
        <dbReference type="ARBA" id="ARBA00022490"/>
    </source>
</evidence>
<accession>A0ABN9SS99</accession>
<name>A0ABN9SS99_9DINO</name>
<evidence type="ECO:0000259" key="8">
    <source>
        <dbReference type="Pfam" id="PF04981"/>
    </source>
</evidence>
<comment type="subcellular location">
    <subcellularLocation>
        <location evidence="7">Cytoplasm</location>
    </subcellularLocation>
    <subcellularLocation>
        <location evidence="7">Nucleus</location>
    </subcellularLocation>
</comment>
<dbReference type="Pfam" id="PF21192">
    <property type="entry name" value="OB_NMD3"/>
    <property type="match status" value="1"/>
</dbReference>
<keyword evidence="4 7" id="KW-0963">Cytoplasm</keyword>
<sequence>MASVVMQQTIVVDFRIENQQCPDCKKTFTRHTWESCVQVRQRSEQRRTLEHLEQLILQHKAHERVIEVKRSKDGIDLHFSRDKHAQEFLAFVKSWAVTRHHDSKHLVSHNQNNNSYRFKRTTCVELCPVSRDDLVMLPPKNGPGAGRPAAFHAVRPGERRRGPRGPSQLQDGGGLRRRVLEAAVRRRLLRQHLIEFVVLDVVEEEDGPPDGHAGPGRVAVPCEVEVARSSDFGRNDERLLVRSHLGGRLRPGDVALGFDLRTLNTGVDDE</sequence>
<evidence type="ECO:0000313" key="11">
    <source>
        <dbReference type="Proteomes" id="UP001189429"/>
    </source>
</evidence>
<dbReference type="EMBL" id="CAUYUJ010012920">
    <property type="protein sequence ID" value="CAK0834872.1"/>
    <property type="molecule type" value="Genomic_DNA"/>
</dbReference>
<feature type="domain" description="Nmd3 N-terminal" evidence="8">
    <location>
        <begin position="3"/>
        <end position="126"/>
    </location>
</feature>
<keyword evidence="3 7" id="KW-0813">Transport</keyword>
<keyword evidence="11" id="KW-1185">Reference proteome</keyword>
<dbReference type="PANTHER" id="PTHR12746:SF2">
    <property type="entry name" value="60S RIBOSOMAL EXPORT PROTEIN NMD3"/>
    <property type="match status" value="1"/>
</dbReference>
<comment type="similarity">
    <text evidence="1 7">Belongs to the NMD3 family.</text>
</comment>
<evidence type="ECO:0000256" key="1">
    <source>
        <dbReference type="ARBA" id="ARBA00009794"/>
    </source>
</evidence>
<evidence type="ECO:0000259" key="9">
    <source>
        <dbReference type="Pfam" id="PF21192"/>
    </source>
</evidence>
<dbReference type="InterPro" id="IPR039768">
    <property type="entry name" value="Nmd3"/>
</dbReference>
<dbReference type="PANTHER" id="PTHR12746">
    <property type="entry name" value="NONSENSE-MEDIATED MRNA DECAY PROTEIN 3"/>
    <property type="match status" value="1"/>
</dbReference>
<gene>
    <name evidence="10" type="ORF">PCOR1329_LOCUS32150</name>
</gene>
<comment type="function">
    <text evidence="7">Acts as an adapter for the XPO1/CRM1-mediated export of the 60S ribosomal subunit.</text>
</comment>
<keyword evidence="6 7" id="KW-0539">Nucleus</keyword>
<comment type="caution">
    <text evidence="10">The sequence shown here is derived from an EMBL/GenBank/DDBJ whole genome shotgun (WGS) entry which is preliminary data.</text>
</comment>
<proteinExistence type="inferred from homology"/>
<feature type="domain" description="60S ribosomal export protein NMD3 OB-fold" evidence="9">
    <location>
        <begin position="193"/>
        <end position="265"/>
    </location>
</feature>
<evidence type="ECO:0000256" key="7">
    <source>
        <dbReference type="RuleBase" id="RU364108"/>
    </source>
</evidence>